<reference evidence="2 3" key="1">
    <citation type="submission" date="2020-02" db="EMBL/GenBank/DDBJ databases">
        <title>Draft genome sequence of Haematococcus lacustris strain NIES-144.</title>
        <authorList>
            <person name="Morimoto D."/>
            <person name="Nakagawa S."/>
            <person name="Yoshida T."/>
            <person name="Sawayama S."/>
        </authorList>
    </citation>
    <scope>NUCLEOTIDE SEQUENCE [LARGE SCALE GENOMIC DNA]</scope>
    <source>
        <strain evidence="2 3">NIES-144</strain>
    </source>
</reference>
<dbReference type="EMBL" id="BLLF01002623">
    <property type="protein sequence ID" value="GFH24751.1"/>
    <property type="molecule type" value="Genomic_DNA"/>
</dbReference>
<organism evidence="2 3">
    <name type="scientific">Haematococcus lacustris</name>
    <name type="common">Green alga</name>
    <name type="synonym">Haematococcus pluvialis</name>
    <dbReference type="NCBI Taxonomy" id="44745"/>
    <lineage>
        <taxon>Eukaryota</taxon>
        <taxon>Viridiplantae</taxon>
        <taxon>Chlorophyta</taxon>
        <taxon>core chlorophytes</taxon>
        <taxon>Chlorophyceae</taxon>
        <taxon>CS clade</taxon>
        <taxon>Chlamydomonadales</taxon>
        <taxon>Haematococcaceae</taxon>
        <taxon>Haematococcus</taxon>
    </lineage>
</organism>
<name>A0A699ZR10_HAELA</name>
<dbReference type="PANTHER" id="PTHR28617">
    <property type="entry name" value="CILIA- AND FLAGELLA-ASSOCIATED PROTEIN 77"/>
    <property type="match status" value="1"/>
</dbReference>
<protein>
    <submittedName>
        <fullName evidence="2">Uncharacterized protein</fullName>
    </submittedName>
</protein>
<evidence type="ECO:0000313" key="2">
    <source>
        <dbReference type="EMBL" id="GFH24751.1"/>
    </source>
</evidence>
<dbReference type="Pfam" id="PF14825">
    <property type="entry name" value="CFAP77"/>
    <property type="match status" value="2"/>
</dbReference>
<feature type="non-terminal residue" evidence="2">
    <location>
        <position position="1"/>
    </location>
</feature>
<dbReference type="PANTHER" id="PTHR28617:SF1">
    <property type="entry name" value="CILIA- AND FLAGELLA-ASSOCIATED PROTEIN 77"/>
    <property type="match status" value="1"/>
</dbReference>
<accession>A0A699ZR10</accession>
<comment type="caution">
    <text evidence="2">The sequence shown here is derived from an EMBL/GenBank/DDBJ whole genome shotgun (WGS) entry which is preliminary data.</text>
</comment>
<dbReference type="AlphaFoldDB" id="A0A699ZR10"/>
<dbReference type="InterPro" id="IPR029147">
    <property type="entry name" value="CFAP77"/>
</dbReference>
<proteinExistence type="predicted"/>
<dbReference type="Proteomes" id="UP000485058">
    <property type="component" value="Unassembled WGS sequence"/>
</dbReference>
<evidence type="ECO:0000313" key="3">
    <source>
        <dbReference type="Proteomes" id="UP000485058"/>
    </source>
</evidence>
<feature type="non-terminal residue" evidence="2">
    <location>
        <position position="268"/>
    </location>
</feature>
<sequence>MAHCDAWKGVHSAFTPTNARGHCYAPVQKMTWNPVGSAGLQPDAEVRCGVVRPSMKTNPLLARAELGKVKPVTFSNAEPEHVFGYNVPRDPEGAREGGGWALVSWRTQQYAIPGRVQVRLRCPATVVSTAIQCVHVSCIAVTMIWKEHEPSPGQEGVGPGGVPKPNFMAMNKTAAQSGLTTAKQLPAFRASHMVTVKKFDHTHKAPAPLPSDKSPKHTYGLPSAHRTADTVRVCGPQEPPVKHLVQGAYQWVSCGLAEGVKMTASLAA</sequence>
<gene>
    <name evidence="2" type="ORF">HaLaN_22604</name>
</gene>
<feature type="region of interest" description="Disordered" evidence="1">
    <location>
        <begin position="203"/>
        <end position="222"/>
    </location>
</feature>
<evidence type="ECO:0000256" key="1">
    <source>
        <dbReference type="SAM" id="MobiDB-lite"/>
    </source>
</evidence>
<keyword evidence="3" id="KW-1185">Reference proteome</keyword>